<dbReference type="EMBL" id="JYDH01000037">
    <property type="protein sequence ID" value="KRY37015.1"/>
    <property type="molecule type" value="Genomic_DNA"/>
</dbReference>
<reference evidence="1 2" key="1">
    <citation type="submission" date="2015-01" db="EMBL/GenBank/DDBJ databases">
        <title>Evolution of Trichinella species and genotypes.</title>
        <authorList>
            <person name="Korhonen P.K."/>
            <person name="Edoardo P."/>
            <person name="Giuseppe L.R."/>
            <person name="Gasser R.B."/>
        </authorList>
    </citation>
    <scope>NUCLEOTIDE SEQUENCE [LARGE SCALE GENOMIC DNA]</scope>
    <source>
        <strain evidence="1">ISS3</strain>
    </source>
</reference>
<dbReference type="AlphaFoldDB" id="A0A0V1BJ81"/>
<comment type="caution">
    <text evidence="1">The sequence shown here is derived from an EMBL/GenBank/DDBJ whole genome shotgun (WGS) entry which is preliminary data.</text>
</comment>
<evidence type="ECO:0000313" key="1">
    <source>
        <dbReference type="EMBL" id="KRY37015.1"/>
    </source>
</evidence>
<keyword evidence="2" id="KW-1185">Reference proteome</keyword>
<dbReference type="InParanoid" id="A0A0V1BJ81"/>
<gene>
    <name evidence="1" type="ORF">T01_1935</name>
</gene>
<accession>A0A0V1BJ81</accession>
<dbReference type="Proteomes" id="UP000054776">
    <property type="component" value="Unassembled WGS sequence"/>
</dbReference>
<proteinExistence type="predicted"/>
<evidence type="ECO:0000313" key="2">
    <source>
        <dbReference type="Proteomes" id="UP000054776"/>
    </source>
</evidence>
<protein>
    <submittedName>
        <fullName evidence="1">Uncharacterized protein</fullName>
    </submittedName>
</protein>
<sequence>MWDILKRKKALSLSNSRQVDGRANGVKLLGLIGQNVRARHGHHHSHRISTASAEAQFSIVHRVVVDVTAVVEAAVE</sequence>
<organism evidence="1 2">
    <name type="scientific">Trichinella spiralis</name>
    <name type="common">Trichina worm</name>
    <dbReference type="NCBI Taxonomy" id="6334"/>
    <lineage>
        <taxon>Eukaryota</taxon>
        <taxon>Metazoa</taxon>
        <taxon>Ecdysozoa</taxon>
        <taxon>Nematoda</taxon>
        <taxon>Enoplea</taxon>
        <taxon>Dorylaimia</taxon>
        <taxon>Trichinellida</taxon>
        <taxon>Trichinellidae</taxon>
        <taxon>Trichinella</taxon>
    </lineage>
</organism>
<name>A0A0V1BJ81_TRISP</name>